<feature type="compositionally biased region" description="Polar residues" evidence="9">
    <location>
        <begin position="318"/>
        <end position="327"/>
    </location>
</feature>
<comment type="caution">
    <text evidence="11">The sequence shown here is derived from an EMBL/GenBank/DDBJ whole genome shotgun (WGS) entry which is preliminary data.</text>
</comment>
<keyword evidence="7" id="KW-0862">Zinc</keyword>
<keyword evidence="6" id="KW-0833">Ubl conjugation pathway</keyword>
<dbReference type="PANTHER" id="PTHR22937">
    <property type="entry name" value="E3 UBIQUITIN-PROTEIN LIGASE RNF165"/>
    <property type="match status" value="1"/>
</dbReference>
<feature type="region of interest" description="Disordered" evidence="9">
    <location>
        <begin position="230"/>
        <end position="327"/>
    </location>
</feature>
<dbReference type="AlphaFoldDB" id="A0AAX6IMX8"/>
<dbReference type="InterPro" id="IPR045191">
    <property type="entry name" value="MBR1/2-like"/>
</dbReference>
<feature type="region of interest" description="Disordered" evidence="9">
    <location>
        <begin position="103"/>
        <end position="136"/>
    </location>
</feature>
<feature type="compositionally biased region" description="Low complexity" evidence="9">
    <location>
        <begin position="179"/>
        <end position="195"/>
    </location>
</feature>
<dbReference type="SMART" id="SM00184">
    <property type="entry name" value="RING"/>
    <property type="match status" value="1"/>
</dbReference>
<keyword evidence="3" id="KW-0808">Transferase</keyword>
<comment type="catalytic activity">
    <reaction evidence="1">
        <text>S-ubiquitinyl-[E2 ubiquitin-conjugating enzyme]-L-cysteine + [acceptor protein]-L-lysine = [E2 ubiquitin-conjugating enzyme]-L-cysteine + N(6)-ubiquitinyl-[acceptor protein]-L-lysine.</text>
        <dbReference type="EC" id="2.3.2.27"/>
    </reaction>
</comment>
<feature type="domain" description="RING-type" evidence="10">
    <location>
        <begin position="512"/>
        <end position="553"/>
    </location>
</feature>
<feature type="region of interest" description="Disordered" evidence="9">
    <location>
        <begin position="161"/>
        <end position="195"/>
    </location>
</feature>
<feature type="compositionally biased region" description="Polar residues" evidence="9">
    <location>
        <begin position="230"/>
        <end position="252"/>
    </location>
</feature>
<protein>
    <recommendedName>
        <fullName evidence="2">RING-type E3 ubiquitin transferase</fullName>
        <ecNumber evidence="2">2.3.2.27</ecNumber>
    </recommendedName>
</protein>
<dbReference type="Gene3D" id="3.30.40.10">
    <property type="entry name" value="Zinc/RING finger domain, C3HC4 (zinc finger)"/>
    <property type="match status" value="1"/>
</dbReference>
<evidence type="ECO:0000256" key="2">
    <source>
        <dbReference type="ARBA" id="ARBA00012483"/>
    </source>
</evidence>
<sequence>MDEYTRKGSGGGLGFSKRGSSITLRDTNDEGKGIQYCNRLGCSTRLNSMKSTHIGSPEKTKFSKASFRTSSSKSFAGSSTKAISSPTDFRKFCHEKYTRTPLRHTDESSIKQRVAEGNKLSSQQVESDTSEATTNTTFQTVLPETEGPEFPDLQELSTIQTDASTSRPQKQIHHQLGPSSQDTASSSSSAQHSVAPRSMGYITKPCLYLGSGPQRNGLKNLSCSSISDILPSGGSSSNLINSRKVTSVRNRPSNGESSSSGGKNTGGSSFSSLSASSGSLMQQQGFRRAKSRPTGRDGPVSVRTRRAPVGDSRGRLPQQPNEDSVSISEPIVYPQLPHSQISTLEPVPESSSRSFPVEARPIFHNSFGGRPSSSDRSAARSRLLSSHPADSSRHGVSRERDEYRRFNMEGIAEVLLALERIEQDDELTYEQLMVLETNLFFGGFSFNDQHREMRLDIDNMTYEELLALEEKMGTVSTALPEEALSKCLKKSFYIPLSHFPGITPCGYDDTKCSICQEDYVAGEELANLACDHCYHVDCIYQWLSQKNWCPICKTSAAPPSREREN</sequence>
<evidence type="ECO:0000256" key="1">
    <source>
        <dbReference type="ARBA" id="ARBA00000900"/>
    </source>
</evidence>
<evidence type="ECO:0000256" key="3">
    <source>
        <dbReference type="ARBA" id="ARBA00022679"/>
    </source>
</evidence>
<evidence type="ECO:0000256" key="6">
    <source>
        <dbReference type="ARBA" id="ARBA00022786"/>
    </source>
</evidence>
<accession>A0AAX6IMX8</accession>
<feature type="region of interest" description="Disordered" evidence="9">
    <location>
        <begin position="363"/>
        <end position="399"/>
    </location>
</feature>
<keyword evidence="12" id="KW-1185">Reference proteome</keyword>
<reference evidence="11" key="2">
    <citation type="submission" date="2023-04" db="EMBL/GenBank/DDBJ databases">
        <authorList>
            <person name="Bruccoleri R.E."/>
            <person name="Oakeley E.J."/>
            <person name="Faust A.-M."/>
            <person name="Dessus-Babus S."/>
            <person name="Altorfer M."/>
            <person name="Burckhardt D."/>
            <person name="Oertli M."/>
            <person name="Naumann U."/>
            <person name="Petersen F."/>
            <person name="Wong J."/>
        </authorList>
    </citation>
    <scope>NUCLEOTIDE SEQUENCE</scope>
    <source>
        <strain evidence="11">GSM-AAB239-AS_SAM_17_03QT</strain>
        <tissue evidence="11">Leaf</tissue>
    </source>
</reference>
<feature type="region of interest" description="Disordered" evidence="9">
    <location>
        <begin position="48"/>
        <end position="81"/>
    </location>
</feature>
<dbReference type="SUPFAM" id="SSF57850">
    <property type="entry name" value="RING/U-box"/>
    <property type="match status" value="1"/>
</dbReference>
<evidence type="ECO:0000256" key="8">
    <source>
        <dbReference type="PROSITE-ProRule" id="PRU00175"/>
    </source>
</evidence>
<dbReference type="EC" id="2.3.2.27" evidence="2"/>
<dbReference type="Proteomes" id="UP001140949">
    <property type="component" value="Unassembled WGS sequence"/>
</dbReference>
<organism evidence="11 12">
    <name type="scientific">Iris pallida</name>
    <name type="common">Sweet iris</name>
    <dbReference type="NCBI Taxonomy" id="29817"/>
    <lineage>
        <taxon>Eukaryota</taxon>
        <taxon>Viridiplantae</taxon>
        <taxon>Streptophyta</taxon>
        <taxon>Embryophyta</taxon>
        <taxon>Tracheophyta</taxon>
        <taxon>Spermatophyta</taxon>
        <taxon>Magnoliopsida</taxon>
        <taxon>Liliopsida</taxon>
        <taxon>Asparagales</taxon>
        <taxon>Iridaceae</taxon>
        <taxon>Iridoideae</taxon>
        <taxon>Irideae</taxon>
        <taxon>Iris</taxon>
    </lineage>
</organism>
<evidence type="ECO:0000313" key="11">
    <source>
        <dbReference type="EMBL" id="KAJ6853994.1"/>
    </source>
</evidence>
<evidence type="ECO:0000256" key="4">
    <source>
        <dbReference type="ARBA" id="ARBA00022723"/>
    </source>
</evidence>
<proteinExistence type="predicted"/>
<dbReference type="InterPro" id="IPR013083">
    <property type="entry name" value="Znf_RING/FYVE/PHD"/>
</dbReference>
<name>A0AAX6IMX8_IRIPA</name>
<evidence type="ECO:0000256" key="7">
    <source>
        <dbReference type="ARBA" id="ARBA00022833"/>
    </source>
</evidence>
<feature type="compositionally biased region" description="Basic and acidic residues" evidence="9">
    <location>
        <begin position="103"/>
        <end position="116"/>
    </location>
</feature>
<keyword evidence="5 8" id="KW-0863">Zinc-finger</keyword>
<dbReference type="EMBL" id="JANAVB010000197">
    <property type="protein sequence ID" value="KAJ6853994.1"/>
    <property type="molecule type" value="Genomic_DNA"/>
</dbReference>
<feature type="region of interest" description="Disordered" evidence="9">
    <location>
        <begin position="1"/>
        <end position="33"/>
    </location>
</feature>
<dbReference type="GO" id="GO:0008270">
    <property type="term" value="F:zinc ion binding"/>
    <property type="evidence" value="ECO:0007669"/>
    <property type="project" value="UniProtKB-KW"/>
</dbReference>
<feature type="compositionally biased region" description="Low complexity" evidence="9">
    <location>
        <begin position="253"/>
        <end position="279"/>
    </location>
</feature>
<evidence type="ECO:0000259" key="10">
    <source>
        <dbReference type="PROSITE" id="PS50089"/>
    </source>
</evidence>
<feature type="compositionally biased region" description="Basic and acidic residues" evidence="9">
    <location>
        <begin position="390"/>
        <end position="399"/>
    </location>
</feature>
<keyword evidence="4" id="KW-0479">Metal-binding</keyword>
<dbReference type="GO" id="GO:0061630">
    <property type="term" value="F:ubiquitin protein ligase activity"/>
    <property type="evidence" value="ECO:0007669"/>
    <property type="project" value="UniProtKB-EC"/>
</dbReference>
<gene>
    <name evidence="11" type="ORF">M6B38_100510</name>
</gene>
<feature type="compositionally biased region" description="Low complexity" evidence="9">
    <location>
        <begin position="63"/>
        <end position="81"/>
    </location>
</feature>
<evidence type="ECO:0000313" key="12">
    <source>
        <dbReference type="Proteomes" id="UP001140949"/>
    </source>
</evidence>
<feature type="compositionally biased region" description="Polar residues" evidence="9">
    <location>
        <begin position="119"/>
        <end position="136"/>
    </location>
</feature>
<evidence type="ECO:0000256" key="9">
    <source>
        <dbReference type="SAM" id="MobiDB-lite"/>
    </source>
</evidence>
<reference evidence="11" key="1">
    <citation type="journal article" date="2023" name="GigaByte">
        <title>Genome assembly of the bearded iris, Iris pallida Lam.</title>
        <authorList>
            <person name="Bruccoleri R.E."/>
            <person name="Oakeley E.J."/>
            <person name="Faust A.M.E."/>
            <person name="Altorfer M."/>
            <person name="Dessus-Babus S."/>
            <person name="Burckhardt D."/>
            <person name="Oertli M."/>
            <person name="Naumann U."/>
            <person name="Petersen F."/>
            <person name="Wong J."/>
        </authorList>
    </citation>
    <scope>NUCLEOTIDE SEQUENCE</scope>
    <source>
        <strain evidence="11">GSM-AAB239-AS_SAM_17_03QT</strain>
    </source>
</reference>
<dbReference type="PROSITE" id="PS50089">
    <property type="entry name" value="ZF_RING_2"/>
    <property type="match status" value="1"/>
</dbReference>
<evidence type="ECO:0000256" key="5">
    <source>
        <dbReference type="ARBA" id="ARBA00022771"/>
    </source>
</evidence>
<dbReference type="Pfam" id="PF13639">
    <property type="entry name" value="zf-RING_2"/>
    <property type="match status" value="1"/>
</dbReference>
<dbReference type="InterPro" id="IPR001841">
    <property type="entry name" value="Znf_RING"/>
</dbReference>
<feature type="compositionally biased region" description="Low complexity" evidence="9">
    <location>
        <begin position="372"/>
        <end position="386"/>
    </location>
</feature>
<dbReference type="PANTHER" id="PTHR22937:SF136">
    <property type="entry name" value="RING-TYPE E3 UBIQUITIN TRANSFERASE"/>
    <property type="match status" value="1"/>
</dbReference>